<gene>
    <name evidence="3" type="ORF">HF519_07515</name>
</gene>
<keyword evidence="4" id="KW-1185">Reference proteome</keyword>
<dbReference type="Gene3D" id="1.10.510.10">
    <property type="entry name" value="Transferase(Phosphotransferase) domain 1"/>
    <property type="match status" value="1"/>
</dbReference>
<evidence type="ECO:0000313" key="3">
    <source>
        <dbReference type="EMBL" id="NMH91438.1"/>
    </source>
</evidence>
<dbReference type="InterPro" id="IPR000719">
    <property type="entry name" value="Prot_kinase_dom"/>
</dbReference>
<keyword evidence="3" id="KW-0808">Transferase</keyword>
<dbReference type="GO" id="GO:0005524">
    <property type="term" value="F:ATP binding"/>
    <property type="evidence" value="ECO:0007669"/>
    <property type="project" value="UniProtKB-UniRule"/>
</dbReference>
<dbReference type="AlphaFoldDB" id="A0A848DFK4"/>
<evidence type="ECO:0000313" key="4">
    <source>
        <dbReference type="Proteomes" id="UP000586918"/>
    </source>
</evidence>
<dbReference type="Pfam" id="PF00069">
    <property type="entry name" value="Pkinase"/>
    <property type="match status" value="1"/>
</dbReference>
<dbReference type="InterPro" id="IPR008266">
    <property type="entry name" value="Tyr_kinase_AS"/>
</dbReference>
<evidence type="ECO:0000256" key="1">
    <source>
        <dbReference type="PROSITE-ProRule" id="PRU10141"/>
    </source>
</evidence>
<dbReference type="InterPro" id="IPR017441">
    <property type="entry name" value="Protein_kinase_ATP_BS"/>
</dbReference>
<keyword evidence="1" id="KW-0547">Nucleotide-binding</keyword>
<dbReference type="PROSITE" id="PS50011">
    <property type="entry name" value="PROTEIN_KINASE_DOM"/>
    <property type="match status" value="1"/>
</dbReference>
<sequence>MLGDLRDKYAKEPVSDTFTRLYTDDERFGRVFASLHEKLNEHFTAINDRARSTRHYWADNSRALIALIDELSETIETLRRIGLDVSFRKDYEAAVRRCRPWLSTGGGSTVPEDFEPIEIVKYEPVFLRSETTIKLKKQSRAVRLQLIGEGSYAQVFSFVDPDYGNTIAVKRAKKGLDARDLHRFREEFNILKRLSFPYVVEVYRYDEARDEYTMEFCHETLRKYIAKRNNHLSFATRKRIALQFLYGVSYIHGQKLLHRDLSLQNVLLKVYASKAVLVKLSDFGLAKDHSSEFTRSRTEMRGTILDPMLASFKKYDVLNEIYSIGWVLSYIFTGKDSLPRTDTDEISRIVRKCTTNEVEQRYPDAHSIIVDVERLESAPAEATA</sequence>
<accession>A0A848DFK4</accession>
<reference evidence="3 4" key="1">
    <citation type="submission" date="2020-04" db="EMBL/GenBank/DDBJ databases">
        <authorList>
            <person name="Klaysubun C."/>
            <person name="Duangmal K."/>
            <person name="Lipun K."/>
        </authorList>
    </citation>
    <scope>NUCLEOTIDE SEQUENCE [LARGE SCALE GENOMIC DNA]</scope>
    <source>
        <strain evidence="3 4">DSM 45300</strain>
    </source>
</reference>
<keyword evidence="1" id="KW-0067">ATP-binding</keyword>
<feature type="binding site" evidence="1">
    <location>
        <position position="174"/>
    </location>
    <ligand>
        <name>ATP</name>
        <dbReference type="ChEBI" id="CHEBI:30616"/>
    </ligand>
</feature>
<dbReference type="EMBL" id="JAAXKZ010000018">
    <property type="protein sequence ID" value="NMH91438.1"/>
    <property type="molecule type" value="Genomic_DNA"/>
</dbReference>
<name>A0A848DFK4_9PSEU</name>
<dbReference type="Proteomes" id="UP000586918">
    <property type="component" value="Unassembled WGS sequence"/>
</dbReference>
<dbReference type="SUPFAM" id="SSF56112">
    <property type="entry name" value="Protein kinase-like (PK-like)"/>
    <property type="match status" value="1"/>
</dbReference>
<organism evidence="3 4">
    <name type="scientific">Pseudonocardia bannensis</name>
    <dbReference type="NCBI Taxonomy" id="630973"/>
    <lineage>
        <taxon>Bacteria</taxon>
        <taxon>Bacillati</taxon>
        <taxon>Actinomycetota</taxon>
        <taxon>Actinomycetes</taxon>
        <taxon>Pseudonocardiales</taxon>
        <taxon>Pseudonocardiaceae</taxon>
        <taxon>Pseudonocardia</taxon>
    </lineage>
</organism>
<dbReference type="CDD" id="cd00180">
    <property type="entry name" value="PKc"/>
    <property type="match status" value="1"/>
</dbReference>
<comment type="caution">
    <text evidence="3">The sequence shown here is derived from an EMBL/GenBank/DDBJ whole genome shotgun (WGS) entry which is preliminary data.</text>
</comment>
<dbReference type="PROSITE" id="PS00109">
    <property type="entry name" value="PROTEIN_KINASE_TYR"/>
    <property type="match status" value="1"/>
</dbReference>
<keyword evidence="3" id="KW-0418">Kinase</keyword>
<dbReference type="InterPro" id="IPR011009">
    <property type="entry name" value="Kinase-like_dom_sf"/>
</dbReference>
<dbReference type="PANTHER" id="PTHR24345">
    <property type="entry name" value="SERINE/THREONINE-PROTEIN KINASE PLK"/>
    <property type="match status" value="1"/>
</dbReference>
<protein>
    <submittedName>
        <fullName evidence="3">Protein kinase family protein</fullName>
    </submittedName>
</protein>
<dbReference type="PROSITE" id="PS00107">
    <property type="entry name" value="PROTEIN_KINASE_ATP"/>
    <property type="match status" value="1"/>
</dbReference>
<evidence type="ECO:0000259" key="2">
    <source>
        <dbReference type="PROSITE" id="PS50011"/>
    </source>
</evidence>
<dbReference type="GO" id="GO:0004672">
    <property type="term" value="F:protein kinase activity"/>
    <property type="evidence" value="ECO:0007669"/>
    <property type="project" value="InterPro"/>
</dbReference>
<proteinExistence type="predicted"/>
<feature type="domain" description="Protein kinase" evidence="2">
    <location>
        <begin position="141"/>
        <end position="384"/>
    </location>
</feature>